<reference evidence="1 2" key="1">
    <citation type="journal article" date="2023" name="G3 (Bethesda)">
        <title>A chromosome-level genome assembly of Zasmidium syzygii isolated from banana leaves.</title>
        <authorList>
            <person name="van Westerhoven A.C."/>
            <person name="Mehrabi R."/>
            <person name="Talebi R."/>
            <person name="Steentjes M.B.F."/>
            <person name="Corcolon B."/>
            <person name="Chong P.A."/>
            <person name="Kema G.H.J."/>
            <person name="Seidl M.F."/>
        </authorList>
    </citation>
    <scope>NUCLEOTIDE SEQUENCE [LARGE SCALE GENOMIC DNA]</scope>
    <source>
        <strain evidence="1 2">P124</strain>
    </source>
</reference>
<evidence type="ECO:0000313" key="1">
    <source>
        <dbReference type="EMBL" id="KAK4496447.1"/>
    </source>
</evidence>
<gene>
    <name evidence="1" type="ORF">PRZ48_012427</name>
</gene>
<dbReference type="Proteomes" id="UP001305779">
    <property type="component" value="Unassembled WGS sequence"/>
</dbReference>
<organism evidence="1 2">
    <name type="scientific">Zasmidium cellare</name>
    <name type="common">Wine cellar mold</name>
    <name type="synonym">Racodium cellare</name>
    <dbReference type="NCBI Taxonomy" id="395010"/>
    <lineage>
        <taxon>Eukaryota</taxon>
        <taxon>Fungi</taxon>
        <taxon>Dikarya</taxon>
        <taxon>Ascomycota</taxon>
        <taxon>Pezizomycotina</taxon>
        <taxon>Dothideomycetes</taxon>
        <taxon>Dothideomycetidae</taxon>
        <taxon>Mycosphaerellales</taxon>
        <taxon>Mycosphaerellaceae</taxon>
        <taxon>Zasmidium</taxon>
    </lineage>
</organism>
<dbReference type="Pfam" id="PF21858">
    <property type="entry name" value="DUF6914"/>
    <property type="match status" value="1"/>
</dbReference>
<sequence length="177" mass="20584">MPRNKPRLQLALYARPKYPDSPHWAIYIAPKKGDSATKHHVKNTILSIPGQISQPWRYERAAIPDVTLEQHLLLRVIVGKVKTCPDHLDKIFETMPVYQVDDPDKAKAESFNCRSWVWDALEELQRQGAVTTLEDRTEIERQAREYFAQKREQGRWGKGWKPGVPLMNLMEKKEIIA</sequence>
<name>A0ABR0E4V9_ZASCE</name>
<keyword evidence="2" id="KW-1185">Reference proteome</keyword>
<protein>
    <submittedName>
        <fullName evidence="1">Uncharacterized protein</fullName>
    </submittedName>
</protein>
<proteinExistence type="predicted"/>
<dbReference type="EMBL" id="JAXOVC010000010">
    <property type="protein sequence ID" value="KAK4496447.1"/>
    <property type="molecule type" value="Genomic_DNA"/>
</dbReference>
<comment type="caution">
    <text evidence="1">The sequence shown here is derived from an EMBL/GenBank/DDBJ whole genome shotgun (WGS) entry which is preliminary data.</text>
</comment>
<evidence type="ECO:0000313" key="2">
    <source>
        <dbReference type="Proteomes" id="UP001305779"/>
    </source>
</evidence>
<dbReference type="InterPro" id="IPR054208">
    <property type="entry name" value="DUF6914"/>
</dbReference>
<accession>A0ABR0E4V9</accession>